<evidence type="ECO:0000256" key="2">
    <source>
        <dbReference type="SAM" id="SignalP"/>
    </source>
</evidence>
<keyword evidence="1" id="KW-0175">Coiled coil</keyword>
<evidence type="ECO:0000256" key="1">
    <source>
        <dbReference type="SAM" id="Coils"/>
    </source>
</evidence>
<name>A0AAD2EAQ8_9LAMI</name>
<organism evidence="3 4">
    <name type="scientific">Fraxinus pennsylvanica</name>
    <dbReference type="NCBI Taxonomy" id="56036"/>
    <lineage>
        <taxon>Eukaryota</taxon>
        <taxon>Viridiplantae</taxon>
        <taxon>Streptophyta</taxon>
        <taxon>Embryophyta</taxon>
        <taxon>Tracheophyta</taxon>
        <taxon>Spermatophyta</taxon>
        <taxon>Magnoliopsida</taxon>
        <taxon>eudicotyledons</taxon>
        <taxon>Gunneridae</taxon>
        <taxon>Pentapetalae</taxon>
        <taxon>asterids</taxon>
        <taxon>lamiids</taxon>
        <taxon>Lamiales</taxon>
        <taxon>Oleaceae</taxon>
        <taxon>Oleeae</taxon>
        <taxon>Fraxinus</taxon>
    </lineage>
</organism>
<reference evidence="3" key="1">
    <citation type="submission" date="2023-05" db="EMBL/GenBank/DDBJ databases">
        <authorList>
            <person name="Huff M."/>
        </authorList>
    </citation>
    <scope>NUCLEOTIDE SEQUENCE</scope>
</reference>
<feature type="coiled-coil region" evidence="1">
    <location>
        <begin position="57"/>
        <end position="126"/>
    </location>
</feature>
<sequence length="301" mass="34325">MAIALILLPAILITIPFSVVETTALDTSVQSGTGTGTGTFCTDQQNLQVQKPLPCEVEELKLKVARLESILEERSRLSNAQSLYIRDIEKKIEEFTLEIDRLRAILSGFEVDSLRANQRLDALEKEVRPLWDASRRNNFEIHSLELKALDAERRLKLVTSQVEEMAEIVSEQWIQIQQLEQAVHMAEMRMLKYKREVRWNRCPFVKFIKTTFAPYFKMLKGILDPYLTPAWGYCKSHVLKTFTAAKLYHHQLQGFVKQSMVGNDLTAALAHEEVIFFLASALVAFPLPNFHSSVNAILGFA</sequence>
<gene>
    <name evidence="3" type="ORF">FPE_LOCUS31205</name>
</gene>
<dbReference type="PANTHER" id="PTHR34360:SF2">
    <property type="entry name" value="MYOSIN HEAVY CHAIN-LIKE PROTEIN"/>
    <property type="match status" value="1"/>
</dbReference>
<evidence type="ECO:0000313" key="4">
    <source>
        <dbReference type="Proteomes" id="UP000834106"/>
    </source>
</evidence>
<feature type="chain" id="PRO_5042031366" evidence="2">
    <location>
        <begin position="23"/>
        <end position="301"/>
    </location>
</feature>
<proteinExistence type="predicted"/>
<keyword evidence="2" id="KW-0732">Signal</keyword>
<feature type="signal peptide" evidence="2">
    <location>
        <begin position="1"/>
        <end position="22"/>
    </location>
</feature>
<dbReference type="PANTHER" id="PTHR34360">
    <property type="entry name" value="OS08G0519400 PROTEIN"/>
    <property type="match status" value="1"/>
</dbReference>
<dbReference type="EMBL" id="OU503055">
    <property type="protein sequence ID" value="CAI9783684.1"/>
    <property type="molecule type" value="Genomic_DNA"/>
</dbReference>
<accession>A0AAD2EAQ8</accession>
<protein>
    <submittedName>
        <fullName evidence="3">Uncharacterized protein</fullName>
    </submittedName>
</protein>
<dbReference type="AlphaFoldDB" id="A0AAD2EAQ8"/>
<keyword evidence="4" id="KW-1185">Reference proteome</keyword>
<evidence type="ECO:0000313" key="3">
    <source>
        <dbReference type="EMBL" id="CAI9783684.1"/>
    </source>
</evidence>
<dbReference type="Proteomes" id="UP000834106">
    <property type="component" value="Chromosome 20"/>
</dbReference>